<feature type="compositionally biased region" description="Basic residues" evidence="5">
    <location>
        <begin position="384"/>
        <end position="403"/>
    </location>
</feature>
<dbReference type="SMART" id="SM00561">
    <property type="entry name" value="MBT"/>
    <property type="match status" value="2"/>
</dbReference>
<dbReference type="Pfam" id="PF02820">
    <property type="entry name" value="MBT"/>
    <property type="match status" value="2"/>
</dbReference>
<keyword evidence="2" id="KW-0677">Repeat</keyword>
<dbReference type="InterPro" id="IPR013761">
    <property type="entry name" value="SAM/pointed_sf"/>
</dbReference>
<dbReference type="PANTHER" id="PTHR12247">
    <property type="entry name" value="POLYCOMB GROUP PROTEIN"/>
    <property type="match status" value="1"/>
</dbReference>
<dbReference type="SUPFAM" id="SSF63748">
    <property type="entry name" value="Tudor/PWWP/MBT"/>
    <property type="match status" value="2"/>
</dbReference>
<evidence type="ECO:0000259" key="6">
    <source>
        <dbReference type="SMART" id="SM00454"/>
    </source>
</evidence>
<keyword evidence="8" id="KW-1185">Reference proteome</keyword>
<feature type="repeat" description="MBT" evidence="4">
    <location>
        <begin position="141"/>
        <end position="242"/>
    </location>
</feature>
<evidence type="ECO:0000256" key="4">
    <source>
        <dbReference type="PROSITE-ProRule" id="PRU00459"/>
    </source>
</evidence>
<feature type="region of interest" description="Disordered" evidence="5">
    <location>
        <begin position="1"/>
        <end position="25"/>
    </location>
</feature>
<feature type="compositionally biased region" description="Polar residues" evidence="5">
    <location>
        <begin position="570"/>
        <end position="579"/>
    </location>
</feature>
<feature type="compositionally biased region" description="Polar residues" evidence="5">
    <location>
        <begin position="360"/>
        <end position="379"/>
    </location>
</feature>
<gene>
    <name evidence="7" type="ORF">CVLEPA_LOCUS14134</name>
</gene>
<feature type="region of interest" description="Disordered" evidence="5">
    <location>
        <begin position="261"/>
        <end position="415"/>
    </location>
</feature>
<feature type="region of interest" description="Disordered" evidence="5">
    <location>
        <begin position="515"/>
        <end position="536"/>
    </location>
</feature>
<feature type="region of interest" description="Disordered" evidence="5">
    <location>
        <begin position="555"/>
        <end position="642"/>
    </location>
</feature>
<organism evidence="7 8">
    <name type="scientific">Clavelina lepadiformis</name>
    <name type="common">Light-bulb sea squirt</name>
    <name type="synonym">Ascidia lepadiformis</name>
    <dbReference type="NCBI Taxonomy" id="159417"/>
    <lineage>
        <taxon>Eukaryota</taxon>
        <taxon>Metazoa</taxon>
        <taxon>Chordata</taxon>
        <taxon>Tunicata</taxon>
        <taxon>Ascidiacea</taxon>
        <taxon>Aplousobranchia</taxon>
        <taxon>Clavelinidae</taxon>
        <taxon>Clavelina</taxon>
    </lineage>
</organism>
<feature type="compositionally biased region" description="Low complexity" evidence="5">
    <location>
        <begin position="620"/>
        <end position="632"/>
    </location>
</feature>
<dbReference type="CDD" id="cd20092">
    <property type="entry name" value="MBT_dScm-like_rpt2"/>
    <property type="match status" value="1"/>
</dbReference>
<dbReference type="PANTHER" id="PTHR12247:SF132">
    <property type="entry name" value="POLYCOMB PROTEIN SCM"/>
    <property type="match status" value="1"/>
</dbReference>
<feature type="compositionally biased region" description="Polar residues" evidence="5">
    <location>
        <begin position="268"/>
        <end position="277"/>
    </location>
</feature>
<dbReference type="InterPro" id="IPR004092">
    <property type="entry name" value="Mbt"/>
</dbReference>
<keyword evidence="3" id="KW-0539">Nucleus</keyword>
<feature type="compositionally biased region" description="Low complexity" evidence="5">
    <location>
        <begin position="7"/>
        <end position="19"/>
    </location>
</feature>
<evidence type="ECO:0000256" key="2">
    <source>
        <dbReference type="ARBA" id="ARBA00022737"/>
    </source>
</evidence>
<evidence type="ECO:0000313" key="8">
    <source>
        <dbReference type="Proteomes" id="UP001642483"/>
    </source>
</evidence>
<dbReference type="Gene3D" id="1.10.150.50">
    <property type="entry name" value="Transcription Factor, Ets-1"/>
    <property type="match status" value="1"/>
</dbReference>
<accession>A0ABP0FTT0</accession>
<dbReference type="EMBL" id="CAWYQH010000096">
    <property type="protein sequence ID" value="CAK8683017.1"/>
    <property type="molecule type" value="Genomic_DNA"/>
</dbReference>
<comment type="caution">
    <text evidence="7">The sequence shown here is derived from an EMBL/GenBank/DDBJ whole genome shotgun (WGS) entry which is preliminary data.</text>
</comment>
<dbReference type="SMART" id="SM00454">
    <property type="entry name" value="SAM"/>
    <property type="match status" value="1"/>
</dbReference>
<dbReference type="Proteomes" id="UP001642483">
    <property type="component" value="Unassembled WGS sequence"/>
</dbReference>
<feature type="repeat" description="MBT" evidence="4">
    <location>
        <begin position="33"/>
        <end position="133"/>
    </location>
</feature>
<name>A0ABP0FTT0_CLALP</name>
<evidence type="ECO:0000256" key="5">
    <source>
        <dbReference type="SAM" id="MobiDB-lite"/>
    </source>
</evidence>
<feature type="domain" description="SAM" evidence="6">
    <location>
        <begin position="641"/>
        <end position="709"/>
    </location>
</feature>
<evidence type="ECO:0000313" key="7">
    <source>
        <dbReference type="EMBL" id="CAK8683017.1"/>
    </source>
</evidence>
<reference evidence="7 8" key="1">
    <citation type="submission" date="2024-02" db="EMBL/GenBank/DDBJ databases">
        <authorList>
            <person name="Daric V."/>
            <person name="Darras S."/>
        </authorList>
    </citation>
    <scope>NUCLEOTIDE SEQUENCE [LARGE SCALE GENOMIC DNA]</scope>
</reference>
<dbReference type="Pfam" id="PF00536">
    <property type="entry name" value="SAM_1"/>
    <property type="match status" value="1"/>
</dbReference>
<evidence type="ECO:0000256" key="1">
    <source>
        <dbReference type="ARBA" id="ARBA00004123"/>
    </source>
</evidence>
<dbReference type="InterPro" id="IPR050548">
    <property type="entry name" value="PcG_chromatin_remod_factors"/>
</dbReference>
<dbReference type="Gene3D" id="2.30.30.140">
    <property type="match status" value="2"/>
</dbReference>
<dbReference type="SUPFAM" id="SSF47769">
    <property type="entry name" value="SAM/Pointed domain"/>
    <property type="match status" value="1"/>
</dbReference>
<protein>
    <recommendedName>
        <fullName evidence="6">SAM domain-containing protein</fullName>
    </recommendedName>
</protein>
<feature type="compositionally biased region" description="Polar residues" evidence="5">
    <location>
        <begin position="589"/>
        <end position="601"/>
    </location>
</feature>
<dbReference type="PROSITE" id="PS51079">
    <property type="entry name" value="MBT"/>
    <property type="match status" value="2"/>
</dbReference>
<dbReference type="InterPro" id="IPR001660">
    <property type="entry name" value="SAM"/>
</dbReference>
<comment type="subcellular location">
    <subcellularLocation>
        <location evidence="1">Nucleus</location>
    </subcellularLocation>
</comment>
<sequence length="720" mass="79617">MSRRLSSDSLKSTSSGTTRRSTKLSKADVGGTFNWDKYLQQTGMPAAPPECFKQQALDDILDNKFKVYDKLEAKDARNPSAISVAHVVLIQGPRLCLRLDGTDGCNDFWRMIDSKDIFPLGTCEAHGGLLQPPLGFTRNVSTWPGFLQRTLRDASQAQTDYFLEEPENPESNKFEIGMKLEAVDRKNPQLICPATIGDVDGDQVFISFDGWRGAFDYWSNYTSRDLFPVGWCQKNDHVLQCLGQKGENPVVMEKLKMAAEQRKRQTRSVKNQIGSKSTVKDVLSQTKEKPVRRRRVNSIKAAPSDEKPLELPTPEEQGSPAANTTSDSSASSDESDSSQEDVREKKQKLETEDENKHSLTEAQSSFTASKDGHTQFSDQTLKKLERRVRKQKRKQRRLAKALKRAGLAEGDENGPVSLNLTPEQLALLASPKFKKKKKKRKVEASYTRLEGFGLKGNEQTVSTASATSPTSPFLDVFSSPPTSLFGVDKSRIVREATQGWPKRLLIGSVVTSDNKLGRFDKTPQDKSKGNADDKILNEPAVPILQCVSTTNEVSLNDISPTDAERATPSPFVTSTTHSANDSKKDTSEDTNTVSSTTNPSAVNPLPGSGAESSTLSQAHSSKVSSTVSTTQSSERRRSRNPARWSIQDVMNYVKEKEPALHQHIGIFQKHEIDGGAFLLLNSNNIVKYMALKLGPALKLCSLVEDLKATISKHSRQKLKK</sequence>
<feature type="compositionally biased region" description="Polar residues" evidence="5">
    <location>
        <begin position="610"/>
        <end position="619"/>
    </location>
</feature>
<evidence type="ECO:0000256" key="3">
    <source>
        <dbReference type="ARBA" id="ARBA00023242"/>
    </source>
</evidence>
<feature type="compositionally biased region" description="Basic and acidic residues" evidence="5">
    <location>
        <begin position="340"/>
        <end position="359"/>
    </location>
</feature>
<proteinExistence type="predicted"/>